<accession>A0A517NDC0</accession>
<evidence type="ECO:0008006" key="4">
    <source>
        <dbReference type="Google" id="ProtNLM"/>
    </source>
</evidence>
<dbReference type="KEGG" id="rlc:K227x_35260"/>
<reference evidence="2 3" key="1">
    <citation type="submission" date="2019-02" db="EMBL/GenBank/DDBJ databases">
        <title>Deep-cultivation of Planctomycetes and their phenomic and genomic characterization uncovers novel biology.</title>
        <authorList>
            <person name="Wiegand S."/>
            <person name="Jogler M."/>
            <person name="Boedeker C."/>
            <person name="Pinto D."/>
            <person name="Vollmers J."/>
            <person name="Rivas-Marin E."/>
            <person name="Kohn T."/>
            <person name="Peeters S.H."/>
            <person name="Heuer A."/>
            <person name="Rast P."/>
            <person name="Oberbeckmann S."/>
            <person name="Bunk B."/>
            <person name="Jeske O."/>
            <person name="Meyerdierks A."/>
            <person name="Storesund J.E."/>
            <person name="Kallscheuer N."/>
            <person name="Luecker S."/>
            <person name="Lage O.M."/>
            <person name="Pohl T."/>
            <person name="Merkel B.J."/>
            <person name="Hornburger P."/>
            <person name="Mueller R.-W."/>
            <person name="Bruemmer F."/>
            <person name="Labrenz M."/>
            <person name="Spormann A.M."/>
            <person name="Op den Camp H."/>
            <person name="Overmann J."/>
            <person name="Amann R."/>
            <person name="Jetten M.S.M."/>
            <person name="Mascher T."/>
            <person name="Medema M.H."/>
            <person name="Devos D.P."/>
            <person name="Kaster A.-K."/>
            <person name="Ovreas L."/>
            <person name="Rohde M."/>
            <person name="Galperin M.Y."/>
            <person name="Jogler C."/>
        </authorList>
    </citation>
    <scope>NUCLEOTIDE SEQUENCE [LARGE SCALE GENOMIC DNA]</scope>
    <source>
        <strain evidence="2 3">K22_7</strain>
    </source>
</reference>
<dbReference type="AlphaFoldDB" id="A0A517NDC0"/>
<protein>
    <recommendedName>
        <fullName evidence="4">RND transporter</fullName>
    </recommendedName>
</protein>
<keyword evidence="1" id="KW-0732">Signal</keyword>
<organism evidence="2 3">
    <name type="scientific">Rubripirellula lacrimiformis</name>
    <dbReference type="NCBI Taxonomy" id="1930273"/>
    <lineage>
        <taxon>Bacteria</taxon>
        <taxon>Pseudomonadati</taxon>
        <taxon>Planctomycetota</taxon>
        <taxon>Planctomycetia</taxon>
        <taxon>Pirellulales</taxon>
        <taxon>Pirellulaceae</taxon>
        <taxon>Rubripirellula</taxon>
    </lineage>
</organism>
<name>A0A517NDC0_9BACT</name>
<gene>
    <name evidence="2" type="ORF">K227x_35260</name>
</gene>
<evidence type="ECO:0000313" key="3">
    <source>
        <dbReference type="Proteomes" id="UP000318538"/>
    </source>
</evidence>
<evidence type="ECO:0000256" key="1">
    <source>
        <dbReference type="SAM" id="SignalP"/>
    </source>
</evidence>
<dbReference type="EMBL" id="CP036525">
    <property type="protein sequence ID" value="QDT05127.1"/>
    <property type="molecule type" value="Genomic_DNA"/>
</dbReference>
<keyword evidence="3" id="KW-1185">Reference proteome</keyword>
<feature type="signal peptide" evidence="1">
    <location>
        <begin position="1"/>
        <end position="22"/>
    </location>
</feature>
<sequence length="122" mass="13417" precursor="true">MTMMNWMTSFKGISLATIAAMAIGLSGCNKDQVTGDGAADPVAATNVDHSHGGWWCVEHGVPEEECALCDKSLVSKFKEDGDWCDEHDRPESQCFICSPARFDKFAMRYEAKTGQKPPQPEE</sequence>
<feature type="chain" id="PRO_5021855992" description="RND transporter" evidence="1">
    <location>
        <begin position="23"/>
        <end position="122"/>
    </location>
</feature>
<dbReference type="Proteomes" id="UP000318538">
    <property type="component" value="Chromosome"/>
</dbReference>
<evidence type="ECO:0000313" key="2">
    <source>
        <dbReference type="EMBL" id="QDT05127.1"/>
    </source>
</evidence>
<proteinExistence type="predicted"/>